<dbReference type="InterPro" id="IPR052369">
    <property type="entry name" value="UG_Glycosaminoglycan_Hydrolase"/>
</dbReference>
<feature type="binding site" evidence="4">
    <location>
        <position position="225"/>
    </location>
    <ligand>
        <name>substrate</name>
    </ligand>
</feature>
<evidence type="ECO:0000313" key="5">
    <source>
        <dbReference type="EMBL" id="OCT15184.1"/>
    </source>
</evidence>
<dbReference type="PANTHER" id="PTHR36845">
    <property type="entry name" value="HYDROLASE, PUTATIVE (AFU_ORTHOLOGUE AFUA_7G05090)-RELATED"/>
    <property type="match status" value="1"/>
</dbReference>
<dbReference type="STRING" id="512399.A8709_13860"/>
<proteinExistence type="inferred from homology"/>
<dbReference type="EMBL" id="LYPC01000014">
    <property type="protein sequence ID" value="OCT15184.1"/>
    <property type="molecule type" value="Genomic_DNA"/>
</dbReference>
<feature type="binding site" evidence="4">
    <location>
        <position position="209"/>
    </location>
    <ligand>
        <name>substrate</name>
    </ligand>
</feature>
<gene>
    <name evidence="5" type="ORF">A8709_13860</name>
</gene>
<keyword evidence="6" id="KW-1185">Reference proteome</keyword>
<dbReference type="InterPro" id="IPR010905">
    <property type="entry name" value="Glyco_hydro_88"/>
</dbReference>
<dbReference type="RefSeq" id="WP_065852095.1">
    <property type="nucleotide sequence ID" value="NZ_LYPC01000014.1"/>
</dbReference>
<comment type="caution">
    <text evidence="5">The sequence shown here is derived from an EMBL/GenBank/DDBJ whole genome shotgun (WGS) entry which is preliminary data.</text>
</comment>
<dbReference type="AlphaFoldDB" id="A0A1C1A3P6"/>
<dbReference type="OrthoDB" id="428577at2"/>
<feature type="binding site" evidence="4">
    <location>
        <position position="221"/>
    </location>
    <ligand>
        <name>substrate</name>
    </ligand>
</feature>
<evidence type="ECO:0000256" key="1">
    <source>
        <dbReference type="ARBA" id="ARBA00022801"/>
    </source>
</evidence>
<evidence type="ECO:0000256" key="2">
    <source>
        <dbReference type="ARBA" id="ARBA00038358"/>
    </source>
</evidence>
<dbReference type="SUPFAM" id="SSF48208">
    <property type="entry name" value="Six-hairpin glycosidases"/>
    <property type="match status" value="1"/>
</dbReference>
<comment type="similarity">
    <text evidence="2">Belongs to the glycosyl hydrolase 88 family.</text>
</comment>
<keyword evidence="1 5" id="KW-0378">Hydrolase</keyword>
<dbReference type="Proteomes" id="UP000093309">
    <property type="component" value="Unassembled WGS sequence"/>
</dbReference>
<feature type="active site" description="Proton donor" evidence="3">
    <location>
        <position position="149"/>
    </location>
</feature>
<evidence type="ECO:0000256" key="4">
    <source>
        <dbReference type="PIRSR" id="PIRSR610905-2"/>
    </source>
</evidence>
<dbReference type="GO" id="GO:0000272">
    <property type="term" value="P:polysaccharide catabolic process"/>
    <property type="evidence" value="ECO:0007669"/>
    <property type="project" value="TreeGrafter"/>
</dbReference>
<dbReference type="GO" id="GO:0052757">
    <property type="term" value="F:chondroitin hydrolase activity"/>
    <property type="evidence" value="ECO:0007669"/>
    <property type="project" value="TreeGrafter"/>
</dbReference>
<name>A0A1C1A3P6_9BACL</name>
<feature type="binding site" evidence="4">
    <location>
        <position position="207"/>
    </location>
    <ligand>
        <name>substrate</name>
    </ligand>
</feature>
<evidence type="ECO:0000313" key="6">
    <source>
        <dbReference type="Proteomes" id="UP000093309"/>
    </source>
</evidence>
<evidence type="ECO:0000256" key="3">
    <source>
        <dbReference type="PIRSR" id="PIRSR610905-1"/>
    </source>
</evidence>
<dbReference type="InterPro" id="IPR012341">
    <property type="entry name" value="6hp_glycosidase-like_sf"/>
</dbReference>
<feature type="active site" description="Nucleophile" evidence="3">
    <location>
        <position position="88"/>
    </location>
</feature>
<dbReference type="InterPro" id="IPR008928">
    <property type="entry name" value="6-hairpin_glycosidase_sf"/>
</dbReference>
<dbReference type="PANTHER" id="PTHR36845:SF1">
    <property type="entry name" value="HYDROLASE, PUTATIVE (AFU_ORTHOLOGUE AFUA_7G05090)-RELATED"/>
    <property type="match status" value="1"/>
</dbReference>
<feature type="binding site" evidence="4">
    <location>
        <position position="149"/>
    </location>
    <ligand>
        <name>substrate</name>
    </ligand>
</feature>
<accession>A0A1C1A3P6</accession>
<reference evidence="6" key="1">
    <citation type="submission" date="2016-05" db="EMBL/GenBank/DDBJ databases">
        <title>Paenibacillus oryzae. sp. nov., isolated from the rice root.</title>
        <authorList>
            <person name="Zhang J."/>
            <person name="Zhang X."/>
        </authorList>
    </citation>
    <scope>NUCLEOTIDE SEQUENCE [LARGE SCALE GENOMIC DNA]</scope>
    <source>
        <strain evidence="6">KCTC13222</strain>
    </source>
</reference>
<sequence length="387" mass="44611">MVWSKAIEDAVGKIRANIENNGMKFPHITNEKRYEWSENIDWIEGFYTGMVWLSFEYTGDAYFKEQAKLQIDNFRQRLEQRNCLEHHDIGFLYGLSALAGWIVDGDKDACQLALQAADLLLARWRSKGHYLQAWGPEGDEQNGGRIIIDCLMNLPLLYWATQHTGDPIYSEIAYKQAELSRRYLVRGDDSSYHTFYFNQETGIPLGGGTHQGYHDGSTWTRGQAWGIYGFALSYRYTGDPKFLETSKRLLRYFIDHLPEDSIAYWDFNVPIEAGTSRDSSASAITACGMHELLELMPQDDPDRLWIAVALEQVMKSLVERYATIGEEAEGLLKHGSYHVRGNSGLDDYMIWGDYYYLEALLRIERSIPGYWYERTEQGIGKLMKQFV</sequence>
<protein>
    <submittedName>
        <fullName evidence="5">Glucuronyl hydrolase</fullName>
    </submittedName>
</protein>
<organism evidence="5 6">
    <name type="scientific">Paenibacillus pectinilyticus</name>
    <dbReference type="NCBI Taxonomy" id="512399"/>
    <lineage>
        <taxon>Bacteria</taxon>
        <taxon>Bacillati</taxon>
        <taxon>Bacillota</taxon>
        <taxon>Bacilli</taxon>
        <taxon>Bacillales</taxon>
        <taxon>Paenibacillaceae</taxon>
        <taxon>Paenibacillus</taxon>
    </lineage>
</organism>
<dbReference type="Pfam" id="PF07470">
    <property type="entry name" value="Glyco_hydro_88"/>
    <property type="match status" value="1"/>
</dbReference>
<dbReference type="Gene3D" id="1.50.10.10">
    <property type="match status" value="1"/>
</dbReference>
<feature type="binding site" evidence="4">
    <location>
        <position position="88"/>
    </location>
    <ligand>
        <name>substrate</name>
    </ligand>
</feature>